<evidence type="ECO:0000313" key="4">
    <source>
        <dbReference type="Proteomes" id="UP000265515"/>
    </source>
</evidence>
<dbReference type="Proteomes" id="UP000265515">
    <property type="component" value="Unassembled WGS sequence"/>
</dbReference>
<proteinExistence type="predicted"/>
<keyword evidence="1" id="KW-0175">Coiled coil</keyword>
<feature type="coiled-coil region" evidence="1">
    <location>
        <begin position="1"/>
        <end position="28"/>
    </location>
</feature>
<comment type="caution">
    <text evidence="3">The sequence shown here is derived from an EMBL/GenBank/DDBJ whole genome shotgun (WGS) entry which is preliminary data.</text>
</comment>
<evidence type="ECO:0000313" key="3">
    <source>
        <dbReference type="EMBL" id="GBG76748.1"/>
    </source>
</evidence>
<accession>A0A388L3B6</accession>
<evidence type="ECO:0000256" key="1">
    <source>
        <dbReference type="SAM" id="Coils"/>
    </source>
</evidence>
<name>A0A388L3B6_CHABU</name>
<protein>
    <submittedName>
        <fullName evidence="3">Uncharacterized protein</fullName>
    </submittedName>
</protein>
<evidence type="ECO:0000256" key="2">
    <source>
        <dbReference type="SAM" id="MobiDB-lite"/>
    </source>
</evidence>
<keyword evidence="4" id="KW-1185">Reference proteome</keyword>
<dbReference type="AlphaFoldDB" id="A0A388L3B6"/>
<sequence length="250" mass="28505">MRVFREALERKNEEVSLLKRDNRVLKKDFLELKDDVGSLRMTQKWKSEGVTSSSPPHEPAATKQKPDPKTTAMYTPKDMETLRKTYKAAVEGKYMAEWEVVVLKERILRVCVHSAPKTTARRSVGRRTTPRSLKTTFVAVEVEDDSANEDDAADALGEPDPDSTMLGRLHEKEKKKLRSLKKTDMEKICTEEGISYIKLEQAKLDIAKIRAGREFHRQRGKGQAENEPNLGDDEEDQPQYATSAEEVQDE</sequence>
<feature type="region of interest" description="Disordered" evidence="2">
    <location>
        <begin position="43"/>
        <end position="71"/>
    </location>
</feature>
<dbReference type="EMBL" id="BFEA01000252">
    <property type="protein sequence ID" value="GBG76748.1"/>
    <property type="molecule type" value="Genomic_DNA"/>
</dbReference>
<feature type="compositionally biased region" description="Acidic residues" evidence="2">
    <location>
        <begin position="144"/>
        <end position="161"/>
    </location>
</feature>
<reference evidence="3 4" key="1">
    <citation type="journal article" date="2018" name="Cell">
        <title>The Chara Genome: Secondary Complexity and Implications for Plant Terrestrialization.</title>
        <authorList>
            <person name="Nishiyama T."/>
            <person name="Sakayama H."/>
            <person name="Vries J.D."/>
            <person name="Buschmann H."/>
            <person name="Saint-Marcoux D."/>
            <person name="Ullrich K.K."/>
            <person name="Haas F.B."/>
            <person name="Vanderstraeten L."/>
            <person name="Becker D."/>
            <person name="Lang D."/>
            <person name="Vosolsobe S."/>
            <person name="Rombauts S."/>
            <person name="Wilhelmsson P.K.I."/>
            <person name="Janitza P."/>
            <person name="Kern R."/>
            <person name="Heyl A."/>
            <person name="Rumpler F."/>
            <person name="Villalobos L.I.A.C."/>
            <person name="Clay J.M."/>
            <person name="Skokan R."/>
            <person name="Toyoda A."/>
            <person name="Suzuki Y."/>
            <person name="Kagoshima H."/>
            <person name="Schijlen E."/>
            <person name="Tajeshwar N."/>
            <person name="Catarino B."/>
            <person name="Hetherington A.J."/>
            <person name="Saltykova A."/>
            <person name="Bonnot C."/>
            <person name="Breuninger H."/>
            <person name="Symeonidi A."/>
            <person name="Radhakrishnan G.V."/>
            <person name="Van Nieuwerburgh F."/>
            <person name="Deforce D."/>
            <person name="Chang C."/>
            <person name="Karol K.G."/>
            <person name="Hedrich R."/>
            <person name="Ulvskov P."/>
            <person name="Glockner G."/>
            <person name="Delwiche C.F."/>
            <person name="Petrasek J."/>
            <person name="Van de Peer Y."/>
            <person name="Friml J."/>
            <person name="Beilby M."/>
            <person name="Dolan L."/>
            <person name="Kohara Y."/>
            <person name="Sugano S."/>
            <person name="Fujiyama A."/>
            <person name="Delaux P.-M."/>
            <person name="Quint M."/>
            <person name="TheiBen G."/>
            <person name="Hagemann M."/>
            <person name="Harholt J."/>
            <person name="Dunand C."/>
            <person name="Zachgo S."/>
            <person name="Langdale J."/>
            <person name="Maumus F."/>
            <person name="Straeten D.V.D."/>
            <person name="Gould S.B."/>
            <person name="Rensing S.A."/>
        </authorList>
    </citation>
    <scope>NUCLEOTIDE SEQUENCE [LARGE SCALE GENOMIC DNA]</scope>
    <source>
        <strain evidence="3 4">S276</strain>
    </source>
</reference>
<feature type="region of interest" description="Disordered" evidence="2">
    <location>
        <begin position="214"/>
        <end position="250"/>
    </location>
</feature>
<gene>
    <name evidence="3" type="ORF">CBR_g22964</name>
</gene>
<dbReference type="Gramene" id="GBG76748">
    <property type="protein sequence ID" value="GBG76748"/>
    <property type="gene ID" value="CBR_g22964"/>
</dbReference>
<feature type="region of interest" description="Disordered" evidence="2">
    <location>
        <begin position="144"/>
        <end position="166"/>
    </location>
</feature>
<organism evidence="3 4">
    <name type="scientific">Chara braunii</name>
    <name type="common">Braun's stonewort</name>
    <dbReference type="NCBI Taxonomy" id="69332"/>
    <lineage>
        <taxon>Eukaryota</taxon>
        <taxon>Viridiplantae</taxon>
        <taxon>Streptophyta</taxon>
        <taxon>Charophyceae</taxon>
        <taxon>Charales</taxon>
        <taxon>Characeae</taxon>
        <taxon>Chara</taxon>
    </lineage>
</organism>